<dbReference type="GO" id="GO:0008270">
    <property type="term" value="F:zinc ion binding"/>
    <property type="evidence" value="ECO:0007669"/>
    <property type="project" value="UniProtKB-KW"/>
</dbReference>
<protein>
    <recommendedName>
        <fullName evidence="14">Four and a half LIM domains protein 1</fullName>
    </recommendedName>
</protein>
<dbReference type="GO" id="GO:0005737">
    <property type="term" value="C:cytoplasm"/>
    <property type="evidence" value="ECO:0007669"/>
    <property type="project" value="UniProtKB-SubCell"/>
</dbReference>
<evidence type="ECO:0000256" key="15">
    <source>
        <dbReference type="PROSITE-ProRule" id="PRU00125"/>
    </source>
</evidence>
<dbReference type="GO" id="GO:0030154">
    <property type="term" value="P:cell differentiation"/>
    <property type="evidence" value="ECO:0007669"/>
    <property type="project" value="UniProtKB-KW"/>
</dbReference>
<proteinExistence type="predicted"/>
<evidence type="ECO:0000256" key="8">
    <source>
        <dbReference type="ARBA" id="ARBA00022782"/>
    </source>
</evidence>
<dbReference type="InterPro" id="IPR042997">
    <property type="entry name" value="Fhl1"/>
</dbReference>
<dbReference type="FunFam" id="2.10.110.10:FF:000013">
    <property type="entry name" value="Four and a half LIM domains 1"/>
    <property type="match status" value="1"/>
</dbReference>
<evidence type="ECO:0000256" key="16">
    <source>
        <dbReference type="SAM" id="MobiDB-lite"/>
    </source>
</evidence>
<evidence type="ECO:0000256" key="2">
    <source>
        <dbReference type="ARBA" id="ARBA00022473"/>
    </source>
</evidence>
<dbReference type="SMART" id="SM00132">
    <property type="entry name" value="LIM"/>
    <property type="match status" value="4"/>
</dbReference>
<keyword evidence="4" id="KW-1017">Isopeptide bond</keyword>
<comment type="subcellular location">
    <subcellularLocation>
        <location evidence="1">Cytoplasm</location>
    </subcellularLocation>
</comment>
<keyword evidence="9 15" id="KW-0862">Zinc</keyword>
<organism evidence="18 19">
    <name type="scientific">Apteryx owenii</name>
    <name type="common">Little spotted kiwi</name>
    <dbReference type="NCBI Taxonomy" id="8824"/>
    <lineage>
        <taxon>Eukaryota</taxon>
        <taxon>Metazoa</taxon>
        <taxon>Chordata</taxon>
        <taxon>Craniata</taxon>
        <taxon>Vertebrata</taxon>
        <taxon>Euteleostomi</taxon>
        <taxon>Archelosauria</taxon>
        <taxon>Archosauria</taxon>
        <taxon>Dinosauria</taxon>
        <taxon>Saurischia</taxon>
        <taxon>Theropoda</taxon>
        <taxon>Coelurosauria</taxon>
        <taxon>Aves</taxon>
        <taxon>Palaeognathae</taxon>
        <taxon>Apterygiformes</taxon>
        <taxon>Apterygidae</taxon>
        <taxon>Apteryx</taxon>
    </lineage>
</organism>
<feature type="domain" description="LIM zinc-binding" evidence="17">
    <location>
        <begin position="349"/>
        <end position="410"/>
    </location>
</feature>
<dbReference type="Pfam" id="PF00412">
    <property type="entry name" value="LIM"/>
    <property type="match status" value="4"/>
</dbReference>
<dbReference type="CDD" id="cd09344">
    <property type="entry name" value="LIM1_FHL1"/>
    <property type="match status" value="1"/>
</dbReference>
<dbReference type="CDD" id="cd09424">
    <property type="entry name" value="LIM2_FHL1"/>
    <property type="match status" value="1"/>
</dbReference>
<feature type="domain" description="LIM zinc-binding" evidence="17">
    <location>
        <begin position="167"/>
        <end position="228"/>
    </location>
</feature>
<dbReference type="FunFam" id="2.10.110.10:FF:000072">
    <property type="entry name" value="Four and a half LIM domains protein 1"/>
    <property type="match status" value="1"/>
</dbReference>
<dbReference type="PANTHER" id="PTHR47029:SF2">
    <property type="entry name" value="FOUR AND A HALF LIM DOMAINS PROTEIN 1"/>
    <property type="match status" value="1"/>
</dbReference>
<evidence type="ECO:0000256" key="1">
    <source>
        <dbReference type="ARBA" id="ARBA00004496"/>
    </source>
</evidence>
<feature type="region of interest" description="Disordered" evidence="16">
    <location>
        <begin position="75"/>
        <end position="101"/>
    </location>
</feature>
<evidence type="ECO:0000259" key="17">
    <source>
        <dbReference type="PROSITE" id="PS50023"/>
    </source>
</evidence>
<evidence type="ECO:0000256" key="5">
    <source>
        <dbReference type="ARBA" id="ARBA00022723"/>
    </source>
</evidence>
<dbReference type="Gene3D" id="2.10.110.10">
    <property type="entry name" value="Cysteine Rich Protein"/>
    <property type="match status" value="4"/>
</dbReference>
<evidence type="ECO:0000313" key="19">
    <source>
        <dbReference type="Proteomes" id="UP000694424"/>
    </source>
</evidence>
<dbReference type="FunFam" id="2.10.110.10:FF:000052">
    <property type="entry name" value="Four and a half LIM domains 1"/>
    <property type="match status" value="1"/>
</dbReference>
<dbReference type="PROSITE" id="PS00478">
    <property type="entry name" value="LIM_DOMAIN_1"/>
    <property type="match status" value="4"/>
</dbReference>
<comment type="function">
    <text evidence="13">May have an involvement in muscle development or hypertrophy. Isoform 2 binds to RBP-J and plays a negative regulatory role in the RBP-J-mediated transcription in mammalian systems.</text>
</comment>
<evidence type="ECO:0000256" key="4">
    <source>
        <dbReference type="ARBA" id="ARBA00022499"/>
    </source>
</evidence>
<evidence type="ECO:0000256" key="13">
    <source>
        <dbReference type="ARBA" id="ARBA00059927"/>
    </source>
</evidence>
<keyword evidence="19" id="KW-1185">Reference proteome</keyword>
<dbReference type="Proteomes" id="UP000694424">
    <property type="component" value="Unplaced"/>
</dbReference>
<keyword evidence="8" id="KW-0221">Differentiation</keyword>
<feature type="domain" description="LIM zinc-binding" evidence="17">
    <location>
        <begin position="229"/>
        <end position="290"/>
    </location>
</feature>
<evidence type="ECO:0000256" key="7">
    <source>
        <dbReference type="ARBA" id="ARBA00022771"/>
    </source>
</evidence>
<feature type="compositionally biased region" description="Low complexity" evidence="16">
    <location>
        <begin position="90"/>
        <end position="101"/>
    </location>
</feature>
<dbReference type="InterPro" id="IPR001781">
    <property type="entry name" value="Znf_LIM"/>
</dbReference>
<dbReference type="GO" id="GO:0044325">
    <property type="term" value="F:transmembrane transporter binding"/>
    <property type="evidence" value="ECO:0007669"/>
    <property type="project" value="TreeGrafter"/>
</dbReference>
<keyword evidence="3" id="KW-0963">Cytoplasm</keyword>
<evidence type="ECO:0000256" key="10">
    <source>
        <dbReference type="ARBA" id="ARBA00022843"/>
    </source>
</evidence>
<dbReference type="CDD" id="cd09429">
    <property type="entry name" value="LIM3_FHL1"/>
    <property type="match status" value="1"/>
</dbReference>
<feature type="compositionally biased region" description="Basic and acidic residues" evidence="16">
    <location>
        <begin position="78"/>
        <end position="89"/>
    </location>
</feature>
<keyword evidence="12 15" id="KW-0440">LIM domain</keyword>
<dbReference type="InterPro" id="IPR056807">
    <property type="entry name" value="LIM_FHL1/2/3/5_N"/>
</dbReference>
<dbReference type="GO" id="GO:0007517">
    <property type="term" value="P:muscle organ development"/>
    <property type="evidence" value="ECO:0007669"/>
    <property type="project" value="InterPro"/>
</dbReference>
<name>A0A8B9S3U3_APTOW</name>
<keyword evidence="2" id="KW-0217">Developmental protein</keyword>
<evidence type="ECO:0000256" key="12">
    <source>
        <dbReference type="ARBA" id="ARBA00023038"/>
    </source>
</evidence>
<sequence>MAEESLRFKCGFPGCFYRPHFAFVHGGLSHLNIFPGDINTYPVASASLISHASAPFAECLGSVCSANHGDAASLDAARPNRDGPGRGPREPGAAAGTARQGARWGSLEISVQRGGRARAWGPGSYTVGTMSDRFDCHYCRDPLQGKKYVQKEGRHCCVKCFEKFCANTCIECKKPIGADSKELHFKNRYWHDSCFRCFKCSTSLVNEPFMLRENNKVWCSNCTATEDAPRCKGCFKPIIAGDQNVEYKKMVWHKDCFTCSQCKQVIGSGSFFPKGDDFYCVSCHEHKFAKTCAKCKNPITSGGLTYQEQPWHSECFICSNCKKQLGGKRFTAVEDQFYCVDCYKECVAKKCAGCKNPITGFGRGTSVVNYEDESWHDYCFKCTKCARGLANKRFVCHNGKIYCAECPKRL</sequence>
<dbReference type="FunFam" id="2.10.110.10:FF:000050">
    <property type="entry name" value="Four and a half LIM domains protein 1"/>
    <property type="match status" value="1"/>
</dbReference>
<keyword evidence="10" id="KW-0832">Ubl conjugation</keyword>
<evidence type="ECO:0000313" key="18">
    <source>
        <dbReference type="Ensembl" id="ENSAOWP00000004640.1"/>
    </source>
</evidence>
<reference evidence="18" key="2">
    <citation type="submission" date="2025-09" db="UniProtKB">
        <authorList>
            <consortium name="Ensembl"/>
        </authorList>
    </citation>
    <scope>IDENTIFICATION</scope>
</reference>
<accession>A0A8B9S3U3</accession>
<dbReference type="AlphaFoldDB" id="A0A8B9S3U3"/>
<keyword evidence="6" id="KW-0677">Repeat</keyword>
<keyword evidence="7" id="KW-0863">Zinc-finger</keyword>
<dbReference type="SUPFAM" id="SSF57716">
    <property type="entry name" value="Glucocorticoid receptor-like (DNA-binding domain)"/>
    <property type="match status" value="5"/>
</dbReference>
<reference evidence="18" key="1">
    <citation type="submission" date="2025-08" db="UniProtKB">
        <authorList>
            <consortium name="Ensembl"/>
        </authorList>
    </citation>
    <scope>IDENTIFICATION</scope>
</reference>
<evidence type="ECO:0000256" key="11">
    <source>
        <dbReference type="ARBA" id="ARBA00022990"/>
    </source>
</evidence>
<dbReference type="Ensembl" id="ENSAOWT00000005302.1">
    <property type="protein sequence ID" value="ENSAOWP00000004640.1"/>
    <property type="gene ID" value="ENSAOWG00000003249.1"/>
</dbReference>
<evidence type="ECO:0000256" key="6">
    <source>
        <dbReference type="ARBA" id="ARBA00022737"/>
    </source>
</evidence>
<dbReference type="CDD" id="cd09348">
    <property type="entry name" value="LIM4_FHL1"/>
    <property type="match status" value="1"/>
</dbReference>
<dbReference type="Pfam" id="PF25076">
    <property type="entry name" value="LIM_FHL2-3_N"/>
    <property type="match status" value="1"/>
</dbReference>
<keyword evidence="5 15" id="KW-0479">Metal-binding</keyword>
<evidence type="ECO:0000256" key="14">
    <source>
        <dbReference type="ARBA" id="ARBA00074675"/>
    </source>
</evidence>
<evidence type="ECO:0000256" key="9">
    <source>
        <dbReference type="ARBA" id="ARBA00022833"/>
    </source>
</evidence>
<dbReference type="PROSITE" id="PS50023">
    <property type="entry name" value="LIM_DOMAIN_2"/>
    <property type="match status" value="3"/>
</dbReference>
<evidence type="ECO:0000256" key="3">
    <source>
        <dbReference type="ARBA" id="ARBA00022490"/>
    </source>
</evidence>
<dbReference type="PANTHER" id="PTHR47029">
    <property type="entry name" value="FOUR AND A HALF LIM DOMAINS PROTEIN 1"/>
    <property type="match status" value="1"/>
</dbReference>
<keyword evidence="11" id="KW-0007">Acetylation</keyword>